<evidence type="ECO:0000256" key="1">
    <source>
        <dbReference type="SAM" id="MobiDB-lite"/>
    </source>
</evidence>
<reference evidence="3" key="1">
    <citation type="journal article" date="2018" name="Nat. Microbiol.">
        <title>Leveraging single-cell genomics to expand the fungal tree of life.</title>
        <authorList>
            <person name="Ahrendt S.R."/>
            <person name="Quandt C.A."/>
            <person name="Ciobanu D."/>
            <person name="Clum A."/>
            <person name="Salamov A."/>
            <person name="Andreopoulos B."/>
            <person name="Cheng J.F."/>
            <person name="Woyke T."/>
            <person name="Pelin A."/>
            <person name="Henrissat B."/>
            <person name="Reynolds N.K."/>
            <person name="Benny G.L."/>
            <person name="Smith M.E."/>
            <person name="James T.Y."/>
            <person name="Grigoriev I.V."/>
        </authorList>
    </citation>
    <scope>NUCLEOTIDE SEQUENCE [LARGE SCALE GENOMIC DNA]</scope>
    <source>
        <strain evidence="3">RSA 1356</strain>
    </source>
</reference>
<dbReference type="Proteomes" id="UP000271241">
    <property type="component" value="Unassembled WGS sequence"/>
</dbReference>
<organism evidence="2 3">
    <name type="scientific">Thamnocephalis sphaerospora</name>
    <dbReference type="NCBI Taxonomy" id="78915"/>
    <lineage>
        <taxon>Eukaryota</taxon>
        <taxon>Fungi</taxon>
        <taxon>Fungi incertae sedis</taxon>
        <taxon>Zoopagomycota</taxon>
        <taxon>Zoopagomycotina</taxon>
        <taxon>Zoopagomycetes</taxon>
        <taxon>Zoopagales</taxon>
        <taxon>Sigmoideomycetaceae</taxon>
        <taxon>Thamnocephalis</taxon>
    </lineage>
</organism>
<dbReference type="EMBL" id="KZ992614">
    <property type="protein sequence ID" value="RKP08319.1"/>
    <property type="molecule type" value="Genomic_DNA"/>
</dbReference>
<feature type="compositionally biased region" description="Polar residues" evidence="1">
    <location>
        <begin position="463"/>
        <end position="478"/>
    </location>
</feature>
<feature type="region of interest" description="Disordered" evidence="1">
    <location>
        <begin position="179"/>
        <end position="216"/>
    </location>
</feature>
<sequence length="719" mass="76941">MALATAAVCRGRTGHQRVRQLDPFDGSAAARGAAVAVVATRRELSLVQVSSLEHVHTRQPSLASLARWWSVRQRSSSFQTSAVCVGPLSVACACCHGGHDHRGGQAYRPDPTSASMAFHSTVDRRAHTYTSPSLPPTLCSPDVLPPKRTATVDDVLPYVASKQPTVQRRFSGRFTQLRGQVERRLSRSLRTQPGSPLSNRHPANEQQRDTVVSAPDMPQRRHSSALFRLPPSQLALGAPIADELEAAFSRLCTDTAEIQSENAHQNKADAIRHGHHVEVQGGDRGRLDATSATVAATPSSAADGALPLRLRLLSSSGSRSASARVRPATMYDGPHSDSPSMVVASDTAVLGAPQTQLRSTPLVRPTVRSLTWYDDSTTERPQETPATTPTAYRRPLRCSTLRPRLVTDNMPAVSGTPELAASMQLQGTAPSGGAITASPVDSTRPGSPARASLSLWRRGHAQNRANSISAASGTTLSMDTDGDSRQPRRSASVPSNVRGSFVHKSTDDTLADPVLETGLASFFRTQFELRFTRPRSEERQRRHQHATTLLDLLANEPAKAPPASAGLSTRSSNIGGSRPSTPSIASWLTGSPKGQGPEPATIRLTLTPSLIRGDDNDHDADEFDYGGNVGVAYAENDKHGDRWRTATGDAPPTAVIATTRTTARPRANSDSTIPNDSVLGIAEDAKTARDSVDHAHPQFDSVAYLAMRQVYIGDADDEA</sequence>
<feature type="compositionally biased region" description="Polar residues" evidence="1">
    <location>
        <begin position="566"/>
        <end position="581"/>
    </location>
</feature>
<dbReference type="OrthoDB" id="10463638at2759"/>
<evidence type="ECO:0000313" key="3">
    <source>
        <dbReference type="Proteomes" id="UP000271241"/>
    </source>
</evidence>
<name>A0A4V1IWP9_9FUNG</name>
<feature type="region of interest" description="Disordered" evidence="1">
    <location>
        <begin position="428"/>
        <end position="504"/>
    </location>
</feature>
<accession>A0A4V1IWP9</accession>
<protein>
    <submittedName>
        <fullName evidence="2">Uncharacterized protein</fullName>
    </submittedName>
</protein>
<dbReference type="AlphaFoldDB" id="A0A4V1IWP9"/>
<gene>
    <name evidence="2" type="ORF">THASP1DRAFT_23661</name>
</gene>
<keyword evidence="3" id="KW-1185">Reference proteome</keyword>
<feature type="compositionally biased region" description="Polar residues" evidence="1">
    <location>
        <begin position="188"/>
        <end position="198"/>
    </location>
</feature>
<proteinExistence type="predicted"/>
<feature type="region of interest" description="Disordered" evidence="1">
    <location>
        <begin position="555"/>
        <end position="581"/>
    </location>
</feature>
<evidence type="ECO:0000313" key="2">
    <source>
        <dbReference type="EMBL" id="RKP08319.1"/>
    </source>
</evidence>